<keyword evidence="19" id="KW-1185">Reference proteome</keyword>
<dbReference type="GO" id="GO:0005524">
    <property type="term" value="F:ATP binding"/>
    <property type="evidence" value="ECO:0007669"/>
    <property type="project" value="UniProtKB-KW"/>
</dbReference>
<dbReference type="PROSITE" id="PS50109">
    <property type="entry name" value="HIS_KIN"/>
    <property type="match status" value="1"/>
</dbReference>
<dbReference type="InterPro" id="IPR003661">
    <property type="entry name" value="HisK_dim/P_dom"/>
</dbReference>
<dbReference type="InterPro" id="IPR036890">
    <property type="entry name" value="HATPase_C_sf"/>
</dbReference>
<evidence type="ECO:0000313" key="18">
    <source>
        <dbReference type="EMBL" id="MFD1189955.1"/>
    </source>
</evidence>
<dbReference type="PANTHER" id="PTHR44936">
    <property type="entry name" value="SENSOR PROTEIN CREC"/>
    <property type="match status" value="1"/>
</dbReference>
<evidence type="ECO:0000256" key="8">
    <source>
        <dbReference type="ARBA" id="ARBA00022692"/>
    </source>
</evidence>
<accession>A0ABW3SZZ6</accession>
<dbReference type="SMART" id="SM00388">
    <property type="entry name" value="HisKA"/>
    <property type="match status" value="1"/>
</dbReference>
<evidence type="ECO:0000259" key="16">
    <source>
        <dbReference type="PROSITE" id="PS50109"/>
    </source>
</evidence>
<feature type="transmembrane region" description="Helical" evidence="15">
    <location>
        <begin position="12"/>
        <end position="39"/>
    </location>
</feature>
<keyword evidence="8 15" id="KW-0812">Transmembrane</keyword>
<sequence>MRLARRFKATNSLFGRLLMLVGASLAAAQLISVILIFALPPPIPDFYRLGELVQALRGAPPTFTERRPLVVRMSREPPPAAPDGRMSGVIRAELAKDLGVSPDAIVIGGDRSPFSDRRVFRILRDRMAREGGEEHFLVAPFSLGVRQADGGWKIVRPEGFGLEPWQQRMVLWFVLSTLAMAPAAYVYARRISRPLQQFAEAADRLGRDPRAAPLPLDLKGTTEIDVAARAFNEMQERLRRYVEDRTAMVGAIAHDLRTPLTRLRFRIENAPDDLRAKMASDLDQMEEMISAALTFVRDATQVGERTRLELSSLIESLCDELAETGADAQAELGAKVVLHGDPVSLRRLFANLLENAVKFGDQARARVYEADGFAVVEIVDHGPGIPEDERERVFEPFYRREPSRSRQTGGIGLGLAVVRSVARSHGGDVQLTTRSEGGLLARVRLPL</sequence>
<evidence type="ECO:0000259" key="17">
    <source>
        <dbReference type="PROSITE" id="PS50885"/>
    </source>
</evidence>
<keyword evidence="6" id="KW-0597">Phosphoprotein</keyword>
<dbReference type="InterPro" id="IPR003594">
    <property type="entry name" value="HATPase_dom"/>
</dbReference>
<feature type="domain" description="HAMP" evidence="17">
    <location>
        <begin position="189"/>
        <end position="243"/>
    </location>
</feature>
<dbReference type="Pfam" id="PF02518">
    <property type="entry name" value="HATPase_c"/>
    <property type="match status" value="1"/>
</dbReference>
<keyword evidence="7" id="KW-0808">Transferase</keyword>
<dbReference type="CDD" id="cd00082">
    <property type="entry name" value="HisKA"/>
    <property type="match status" value="1"/>
</dbReference>
<dbReference type="EC" id="2.7.13.3" evidence="3"/>
<proteinExistence type="predicted"/>
<dbReference type="Pfam" id="PF00672">
    <property type="entry name" value="HAMP"/>
    <property type="match status" value="1"/>
</dbReference>
<comment type="caution">
    <text evidence="18">The sequence shown here is derived from an EMBL/GenBank/DDBJ whole genome shotgun (WGS) entry which is preliminary data.</text>
</comment>
<evidence type="ECO:0000256" key="5">
    <source>
        <dbReference type="ARBA" id="ARBA00022519"/>
    </source>
</evidence>
<dbReference type="Gene3D" id="1.10.287.130">
    <property type="match status" value="1"/>
</dbReference>
<keyword evidence="12 15" id="KW-1133">Transmembrane helix</keyword>
<protein>
    <recommendedName>
        <fullName evidence="3">histidine kinase</fullName>
        <ecNumber evidence="3">2.7.13.3</ecNumber>
    </recommendedName>
</protein>
<feature type="domain" description="Histidine kinase" evidence="16">
    <location>
        <begin position="251"/>
        <end position="447"/>
    </location>
</feature>
<dbReference type="InterPro" id="IPR005467">
    <property type="entry name" value="His_kinase_dom"/>
</dbReference>
<evidence type="ECO:0000256" key="10">
    <source>
        <dbReference type="ARBA" id="ARBA00022777"/>
    </source>
</evidence>
<comment type="catalytic activity">
    <reaction evidence="1">
        <text>ATP + protein L-histidine = ADP + protein N-phospho-L-histidine.</text>
        <dbReference type="EC" id="2.7.13.3"/>
    </reaction>
</comment>
<reference evidence="19" key="1">
    <citation type="journal article" date="2019" name="Int. J. Syst. Evol. Microbiol.">
        <title>The Global Catalogue of Microorganisms (GCM) 10K type strain sequencing project: providing services to taxonomists for standard genome sequencing and annotation.</title>
        <authorList>
            <consortium name="The Broad Institute Genomics Platform"/>
            <consortium name="The Broad Institute Genome Sequencing Center for Infectious Disease"/>
            <person name="Wu L."/>
            <person name="Ma J."/>
        </authorList>
    </citation>
    <scope>NUCLEOTIDE SEQUENCE [LARGE SCALE GENOMIC DNA]</scope>
    <source>
        <strain evidence="19">CCUG 55074</strain>
    </source>
</reference>
<evidence type="ECO:0000256" key="14">
    <source>
        <dbReference type="ARBA" id="ARBA00023136"/>
    </source>
</evidence>
<keyword evidence="10" id="KW-0418">Kinase</keyword>
<keyword evidence="4" id="KW-1003">Cell membrane</keyword>
<evidence type="ECO:0000256" key="1">
    <source>
        <dbReference type="ARBA" id="ARBA00000085"/>
    </source>
</evidence>
<dbReference type="SUPFAM" id="SSF55874">
    <property type="entry name" value="ATPase domain of HSP90 chaperone/DNA topoisomerase II/histidine kinase"/>
    <property type="match status" value="1"/>
</dbReference>
<evidence type="ECO:0000256" key="7">
    <source>
        <dbReference type="ARBA" id="ARBA00022679"/>
    </source>
</evidence>
<dbReference type="SMART" id="SM00304">
    <property type="entry name" value="HAMP"/>
    <property type="match status" value="1"/>
</dbReference>
<evidence type="ECO:0000256" key="15">
    <source>
        <dbReference type="SAM" id="Phobius"/>
    </source>
</evidence>
<evidence type="ECO:0000256" key="3">
    <source>
        <dbReference type="ARBA" id="ARBA00012438"/>
    </source>
</evidence>
<dbReference type="SMART" id="SM00387">
    <property type="entry name" value="HATPase_c"/>
    <property type="match status" value="1"/>
</dbReference>
<keyword evidence="14 15" id="KW-0472">Membrane</keyword>
<dbReference type="Gene3D" id="1.10.8.500">
    <property type="entry name" value="HAMP domain in histidine kinase"/>
    <property type="match status" value="1"/>
</dbReference>
<dbReference type="Pfam" id="PF00512">
    <property type="entry name" value="HisKA"/>
    <property type="match status" value="1"/>
</dbReference>
<evidence type="ECO:0000256" key="9">
    <source>
        <dbReference type="ARBA" id="ARBA00022741"/>
    </source>
</evidence>
<evidence type="ECO:0000256" key="11">
    <source>
        <dbReference type="ARBA" id="ARBA00022840"/>
    </source>
</evidence>
<evidence type="ECO:0000256" key="2">
    <source>
        <dbReference type="ARBA" id="ARBA00004429"/>
    </source>
</evidence>
<evidence type="ECO:0000313" key="19">
    <source>
        <dbReference type="Proteomes" id="UP001597216"/>
    </source>
</evidence>
<comment type="subcellular location">
    <subcellularLocation>
        <location evidence="2">Cell inner membrane</location>
        <topology evidence="2">Multi-pass membrane protein</topology>
    </subcellularLocation>
</comment>
<dbReference type="SUPFAM" id="SSF47384">
    <property type="entry name" value="Homodimeric domain of signal transducing histidine kinase"/>
    <property type="match status" value="1"/>
</dbReference>
<dbReference type="Proteomes" id="UP001597216">
    <property type="component" value="Unassembled WGS sequence"/>
</dbReference>
<keyword evidence="11 18" id="KW-0067">ATP-binding</keyword>
<dbReference type="EMBL" id="JBHTLQ010000008">
    <property type="protein sequence ID" value="MFD1189955.1"/>
    <property type="molecule type" value="Genomic_DNA"/>
</dbReference>
<evidence type="ECO:0000256" key="13">
    <source>
        <dbReference type="ARBA" id="ARBA00023012"/>
    </source>
</evidence>
<dbReference type="PROSITE" id="PS50885">
    <property type="entry name" value="HAMP"/>
    <property type="match status" value="1"/>
</dbReference>
<organism evidence="18 19">
    <name type="scientific">Phenylobacterium conjunctum</name>
    <dbReference type="NCBI Taxonomy" id="1298959"/>
    <lineage>
        <taxon>Bacteria</taxon>
        <taxon>Pseudomonadati</taxon>
        <taxon>Pseudomonadota</taxon>
        <taxon>Alphaproteobacteria</taxon>
        <taxon>Caulobacterales</taxon>
        <taxon>Caulobacteraceae</taxon>
        <taxon>Phenylobacterium</taxon>
    </lineage>
</organism>
<dbReference type="CDD" id="cd00075">
    <property type="entry name" value="HATPase"/>
    <property type="match status" value="1"/>
</dbReference>
<keyword evidence="9" id="KW-0547">Nucleotide-binding</keyword>
<dbReference type="InterPro" id="IPR050980">
    <property type="entry name" value="2C_sensor_his_kinase"/>
</dbReference>
<dbReference type="SUPFAM" id="SSF158472">
    <property type="entry name" value="HAMP domain-like"/>
    <property type="match status" value="1"/>
</dbReference>
<dbReference type="InterPro" id="IPR003660">
    <property type="entry name" value="HAMP_dom"/>
</dbReference>
<evidence type="ECO:0000256" key="6">
    <source>
        <dbReference type="ARBA" id="ARBA00022553"/>
    </source>
</evidence>
<dbReference type="InterPro" id="IPR004358">
    <property type="entry name" value="Sig_transdc_His_kin-like_C"/>
</dbReference>
<dbReference type="PANTHER" id="PTHR44936:SF5">
    <property type="entry name" value="SENSOR HISTIDINE KINASE ENVZ"/>
    <property type="match status" value="1"/>
</dbReference>
<keyword evidence="13" id="KW-0902">Two-component regulatory system</keyword>
<dbReference type="CDD" id="cd06225">
    <property type="entry name" value="HAMP"/>
    <property type="match status" value="1"/>
</dbReference>
<gene>
    <name evidence="18" type="ORF">ACFQ27_05130</name>
</gene>
<dbReference type="Gene3D" id="3.30.565.10">
    <property type="entry name" value="Histidine kinase-like ATPase, C-terminal domain"/>
    <property type="match status" value="1"/>
</dbReference>
<keyword evidence="5" id="KW-0997">Cell inner membrane</keyword>
<name>A0ABW3SZZ6_9CAUL</name>
<evidence type="ECO:0000256" key="4">
    <source>
        <dbReference type="ARBA" id="ARBA00022475"/>
    </source>
</evidence>
<dbReference type="PRINTS" id="PR00344">
    <property type="entry name" value="BCTRLSENSOR"/>
</dbReference>
<dbReference type="InterPro" id="IPR036097">
    <property type="entry name" value="HisK_dim/P_sf"/>
</dbReference>
<dbReference type="RefSeq" id="WP_377352851.1">
    <property type="nucleotide sequence ID" value="NZ_JBHTLQ010000008.1"/>
</dbReference>
<evidence type="ECO:0000256" key="12">
    <source>
        <dbReference type="ARBA" id="ARBA00022989"/>
    </source>
</evidence>